<dbReference type="EMBL" id="CP051180">
    <property type="protein sequence ID" value="QIZ76818.1"/>
    <property type="molecule type" value="Genomic_DNA"/>
</dbReference>
<keyword evidence="6 7" id="KW-0472">Membrane</keyword>
<keyword evidence="4 7" id="KW-0812">Transmembrane</keyword>
<dbReference type="InterPro" id="IPR002010">
    <property type="entry name" value="T3SS_IM_R"/>
</dbReference>
<sequence>MLELSVAQISAWIGLIWWPFCRIMGLFVVMPMMSSKHILIRVKLLLSLTIAVIAAPLMPQMPLVEAASVSAVLLSAEQVLLGVLMGFPLFLCLNILSVLGGILSMQMGLMMAIMNDPANGSSHALLGQWLILYGTLLFIGMDGPNVALQSLVMSFHSWPVGKGIFDFPLYELALQFSWLMAAALLTALPAVVAMLLVNLTFGVMNRAASSFNIFALGFPMAMLMGIGCLALLQQLLPMRYGDLTVQALEMLHLSIHP</sequence>
<reference evidence="8 9" key="1">
    <citation type="submission" date="2020-04" db="EMBL/GenBank/DDBJ databases">
        <title>Ferrimonas sp. S7 isolated from sea water.</title>
        <authorList>
            <person name="Bae S.S."/>
            <person name="Baek K."/>
        </authorList>
    </citation>
    <scope>NUCLEOTIDE SEQUENCE [LARGE SCALE GENOMIC DNA]</scope>
    <source>
        <strain evidence="8 9">S7</strain>
    </source>
</reference>
<evidence type="ECO:0000313" key="9">
    <source>
        <dbReference type="Proteomes" id="UP000501602"/>
    </source>
</evidence>
<feature type="transmembrane region" description="Helical" evidence="7">
    <location>
        <begin position="6"/>
        <end position="30"/>
    </location>
</feature>
<comment type="similarity">
    <text evidence="2">Belongs to the FliR/MopE/SpaR family.</text>
</comment>
<dbReference type="KEGG" id="fes:HER31_07965"/>
<dbReference type="PANTHER" id="PTHR30065:SF8">
    <property type="entry name" value="FLAGELLAR BIOSYNTHETIC PROTEIN FLIR"/>
    <property type="match status" value="1"/>
</dbReference>
<feature type="transmembrane region" description="Helical" evidence="7">
    <location>
        <begin position="176"/>
        <end position="199"/>
    </location>
</feature>
<evidence type="ECO:0000256" key="6">
    <source>
        <dbReference type="ARBA" id="ARBA00023136"/>
    </source>
</evidence>
<dbReference type="AlphaFoldDB" id="A0A6H1UDA1"/>
<feature type="transmembrane region" description="Helical" evidence="7">
    <location>
        <begin position="211"/>
        <end position="232"/>
    </location>
</feature>
<dbReference type="RefSeq" id="WP_168660079.1">
    <property type="nucleotide sequence ID" value="NZ_CP051180.1"/>
</dbReference>
<dbReference type="PANTHER" id="PTHR30065">
    <property type="entry name" value="FLAGELLAR BIOSYNTHETIC PROTEIN FLIR"/>
    <property type="match status" value="1"/>
</dbReference>
<comment type="subcellular location">
    <subcellularLocation>
        <location evidence="1">Cell membrane</location>
        <topology evidence="1">Multi-pass membrane protein</topology>
    </subcellularLocation>
</comment>
<accession>A0A6H1UDA1</accession>
<evidence type="ECO:0000256" key="3">
    <source>
        <dbReference type="ARBA" id="ARBA00022475"/>
    </source>
</evidence>
<keyword evidence="9" id="KW-1185">Reference proteome</keyword>
<organism evidence="8 9">
    <name type="scientific">Ferrimonas lipolytica</name>
    <dbReference type="NCBI Taxonomy" id="2724191"/>
    <lineage>
        <taxon>Bacteria</taxon>
        <taxon>Pseudomonadati</taxon>
        <taxon>Pseudomonadota</taxon>
        <taxon>Gammaproteobacteria</taxon>
        <taxon>Alteromonadales</taxon>
        <taxon>Ferrimonadaceae</taxon>
        <taxon>Ferrimonas</taxon>
    </lineage>
</organism>
<proteinExistence type="inferred from homology"/>
<gene>
    <name evidence="8" type="ORF">HER31_07965</name>
</gene>
<keyword evidence="5 7" id="KW-1133">Transmembrane helix</keyword>
<keyword evidence="8" id="KW-0966">Cell projection</keyword>
<evidence type="ECO:0000256" key="7">
    <source>
        <dbReference type="SAM" id="Phobius"/>
    </source>
</evidence>
<feature type="transmembrane region" description="Helical" evidence="7">
    <location>
        <begin position="79"/>
        <end position="103"/>
    </location>
</feature>
<name>A0A6H1UDA1_9GAMM</name>
<keyword evidence="8" id="KW-0969">Cilium</keyword>
<keyword evidence="8" id="KW-0282">Flagellum</keyword>
<dbReference type="Pfam" id="PF01311">
    <property type="entry name" value="Bac_export_1"/>
    <property type="match status" value="1"/>
</dbReference>
<evidence type="ECO:0000256" key="1">
    <source>
        <dbReference type="ARBA" id="ARBA00004651"/>
    </source>
</evidence>
<evidence type="ECO:0000256" key="2">
    <source>
        <dbReference type="ARBA" id="ARBA00009772"/>
    </source>
</evidence>
<dbReference type="PRINTS" id="PR00953">
    <property type="entry name" value="TYPE3IMRPROT"/>
</dbReference>
<feature type="transmembrane region" description="Helical" evidence="7">
    <location>
        <begin position="42"/>
        <end position="59"/>
    </location>
</feature>
<feature type="transmembrane region" description="Helical" evidence="7">
    <location>
        <begin position="124"/>
        <end position="141"/>
    </location>
</feature>
<protein>
    <submittedName>
        <fullName evidence="8">Flagellar biosynthetic protein FliR</fullName>
    </submittedName>
</protein>
<dbReference type="GO" id="GO:0005886">
    <property type="term" value="C:plasma membrane"/>
    <property type="evidence" value="ECO:0007669"/>
    <property type="project" value="UniProtKB-SubCell"/>
</dbReference>
<dbReference type="GO" id="GO:0006605">
    <property type="term" value="P:protein targeting"/>
    <property type="evidence" value="ECO:0007669"/>
    <property type="project" value="InterPro"/>
</dbReference>
<dbReference type="Proteomes" id="UP000501602">
    <property type="component" value="Chromosome"/>
</dbReference>
<evidence type="ECO:0000256" key="4">
    <source>
        <dbReference type="ARBA" id="ARBA00022692"/>
    </source>
</evidence>
<evidence type="ECO:0000313" key="8">
    <source>
        <dbReference type="EMBL" id="QIZ76818.1"/>
    </source>
</evidence>
<evidence type="ECO:0000256" key="5">
    <source>
        <dbReference type="ARBA" id="ARBA00022989"/>
    </source>
</evidence>
<keyword evidence="3" id="KW-1003">Cell membrane</keyword>